<reference evidence="1" key="1">
    <citation type="submission" date="2023-08" db="EMBL/GenBank/DDBJ databases">
        <title>Functional and genomic diversity of the sorghum phyllosphere microbiome.</title>
        <authorList>
            <person name="Shade A."/>
        </authorList>
    </citation>
    <scope>NUCLEOTIDE SEQUENCE</scope>
    <source>
        <strain evidence="1">SORGH_AS_0885</strain>
    </source>
</reference>
<protein>
    <submittedName>
        <fullName evidence="1">NADPH-dependent curcumin reductase CurA</fullName>
    </submittedName>
</protein>
<gene>
    <name evidence="1" type="ORF">QE364_002467</name>
</gene>
<dbReference type="Proteomes" id="UP001261666">
    <property type="component" value="Unassembled WGS sequence"/>
</dbReference>
<keyword evidence="2" id="KW-1185">Reference proteome</keyword>
<dbReference type="EMBL" id="JAVIZJ010000006">
    <property type="protein sequence ID" value="MDR6210752.1"/>
    <property type="molecule type" value="Genomic_DNA"/>
</dbReference>
<sequence>MRTREVRLVRRPAGTLRPTDLEVVEVDVPRLADGQVLVATSHHSVDAAVRLRMDPVSPPGYLPAFGLGEGIEGLAVGTVLESRAAGFVAGDLVQHARGFREIAVVDATAGALGGAGALTRLDAALAPAEVHLGLLGGTGLTAWSGIVPVARAVEGETVWVSAAAGAVGSVAGQLARSRGCRVVGSAGGPEKVAYLRDELGFDAAFDHREGVAEGLAAAAPDGIDVYFDNVGGGHLVAALDHLRPFGRAALCGAVAGYDGTPAPGIDNLFLATSKNLTLRGFRAGAFAERADEVRVELAALWRAGRMRLDTATYDGLEQAPQAVVDLLTGRTRGKCMVVTG</sequence>
<organism evidence="1 2">
    <name type="scientific">Nocardioides zeae</name>
    <dbReference type="NCBI Taxonomy" id="1457234"/>
    <lineage>
        <taxon>Bacteria</taxon>
        <taxon>Bacillati</taxon>
        <taxon>Actinomycetota</taxon>
        <taxon>Actinomycetes</taxon>
        <taxon>Propionibacteriales</taxon>
        <taxon>Nocardioidaceae</taxon>
        <taxon>Nocardioides</taxon>
    </lineage>
</organism>
<name>A0ACC6IJ62_9ACTN</name>
<evidence type="ECO:0000313" key="2">
    <source>
        <dbReference type="Proteomes" id="UP001261666"/>
    </source>
</evidence>
<accession>A0ACC6IJ62</accession>
<proteinExistence type="predicted"/>
<evidence type="ECO:0000313" key="1">
    <source>
        <dbReference type="EMBL" id="MDR6210752.1"/>
    </source>
</evidence>
<comment type="caution">
    <text evidence="1">The sequence shown here is derived from an EMBL/GenBank/DDBJ whole genome shotgun (WGS) entry which is preliminary data.</text>
</comment>